<gene>
    <name evidence="2" type="ORF">METZ01_LOCUS235412</name>
</gene>
<dbReference type="EMBL" id="UINC01059300">
    <property type="protein sequence ID" value="SVB82558.1"/>
    <property type="molecule type" value="Genomic_DNA"/>
</dbReference>
<feature type="non-terminal residue" evidence="2">
    <location>
        <position position="373"/>
    </location>
</feature>
<protein>
    <submittedName>
        <fullName evidence="2">Uncharacterized protein</fullName>
    </submittedName>
</protein>
<keyword evidence="1" id="KW-0472">Membrane</keyword>
<accession>A0A382H5I6</accession>
<name>A0A382H5I6_9ZZZZ</name>
<keyword evidence="1" id="KW-1133">Transmembrane helix</keyword>
<proteinExistence type="predicted"/>
<sequence length="373" mass="42976">MNYYKKILNYLLSIGILVSINFCQDMSIDLILLNTGWFTYDSWSTVGNLWEINITNNTDEEKRYRIHFELTTEANAELYFSGTTPIDSLGPGPNTQITIYSNNEIFKDPFYLDYWFCNETIESTDYDVCVNNLEESIKNLGYFPPNDYTLKVQLIEADEDIEDPTDIIDEDEEFLNFELGDQFDILYPDDGLTEEELGNNFFFQWKTPGFRNGVKIEFRIIISAIIPEDADSPEDAIDLGYNPVFYYDSDWSQLPIASTLSWPYIETGASLSLSFYYSNLIAQTNMEPFQCGFDYAWRVDAREIIDESPFNGEGIWGWPEPVQSVVRQFTFGQISDESLISPEGDDVLPLFTWDDNIGCAQEGFDIDISLIED</sequence>
<feature type="transmembrane region" description="Helical" evidence="1">
    <location>
        <begin position="7"/>
        <end position="22"/>
    </location>
</feature>
<dbReference type="AlphaFoldDB" id="A0A382H5I6"/>
<reference evidence="2" key="1">
    <citation type="submission" date="2018-05" db="EMBL/GenBank/DDBJ databases">
        <authorList>
            <person name="Lanie J.A."/>
            <person name="Ng W.-L."/>
            <person name="Kazmierczak K.M."/>
            <person name="Andrzejewski T.M."/>
            <person name="Davidsen T.M."/>
            <person name="Wayne K.J."/>
            <person name="Tettelin H."/>
            <person name="Glass J.I."/>
            <person name="Rusch D."/>
            <person name="Podicherti R."/>
            <person name="Tsui H.-C.T."/>
            <person name="Winkler M.E."/>
        </authorList>
    </citation>
    <scope>NUCLEOTIDE SEQUENCE</scope>
</reference>
<organism evidence="2">
    <name type="scientific">marine metagenome</name>
    <dbReference type="NCBI Taxonomy" id="408172"/>
    <lineage>
        <taxon>unclassified sequences</taxon>
        <taxon>metagenomes</taxon>
        <taxon>ecological metagenomes</taxon>
    </lineage>
</organism>
<evidence type="ECO:0000313" key="2">
    <source>
        <dbReference type="EMBL" id="SVB82558.1"/>
    </source>
</evidence>
<keyword evidence="1" id="KW-0812">Transmembrane</keyword>
<evidence type="ECO:0000256" key="1">
    <source>
        <dbReference type="SAM" id="Phobius"/>
    </source>
</evidence>